<keyword evidence="3" id="KW-1185">Reference proteome</keyword>
<sequence>MGLLLVLFPQDNNTIADKSKLNFSFPSSSSVSKRSLFSKTQSTISICALLLFTTLLLFTLSTIPNPTLPTRRPPLLKPPKHHFALQRMGTLYRRGTKPMNDLLICHVSDQTPLHDFRSFLRLLHRSSLTASTDVVFLFPSSSSSSKFAPVIIQENDAFSSLIHLHAQFNSTRWRQTPKSNFDPNRFLPKGNQFGEPLWGHKIRTNSSRPDSLSYGSVLSFDASELDPENSLAGFLDRTPLSLRRWACYPMLLGRVRRNFKHVMLVDVRTVLILKDPLGRVRNRTPDSVFLFSKADKHNKKSQRAVQPAVVMGGARGVRRLANAVMVEIVRAATQHKKKKNSVSESVVLSQLVGSEFMLKNWNVNLVASTESIPEASSLGGHGHNSGSASTSFSDYVIIQRGLNDHDLNYVIKRQICSFVVDSSVYRDC</sequence>
<accession>A0AAN9ISR1</accession>
<comment type="caution">
    <text evidence="2">The sequence shown here is derived from an EMBL/GenBank/DDBJ whole genome shotgun (WGS) entry which is preliminary data.</text>
</comment>
<protein>
    <recommendedName>
        <fullName evidence="1">DUF7780 domain-containing protein</fullName>
    </recommendedName>
</protein>
<dbReference type="PANTHER" id="PTHR34960">
    <property type="entry name" value="EMB|CAB68146.1-RELATED"/>
    <property type="match status" value="1"/>
</dbReference>
<gene>
    <name evidence="2" type="ORF">RJT34_20388</name>
</gene>
<dbReference type="EMBL" id="JAYKXN010000005">
    <property type="protein sequence ID" value="KAK7285612.1"/>
    <property type="molecule type" value="Genomic_DNA"/>
</dbReference>
<evidence type="ECO:0000313" key="2">
    <source>
        <dbReference type="EMBL" id="KAK7285612.1"/>
    </source>
</evidence>
<reference evidence="2 3" key="1">
    <citation type="submission" date="2024-01" db="EMBL/GenBank/DDBJ databases">
        <title>The genomes of 5 underutilized Papilionoideae crops provide insights into root nodulation and disease resistance.</title>
        <authorList>
            <person name="Yuan L."/>
        </authorList>
    </citation>
    <scope>NUCLEOTIDE SEQUENCE [LARGE SCALE GENOMIC DNA]</scope>
    <source>
        <strain evidence="2">LY-2023</strain>
        <tissue evidence="2">Leaf</tissue>
    </source>
</reference>
<proteinExistence type="predicted"/>
<dbReference type="Pfam" id="PF25002">
    <property type="entry name" value="DUF7780"/>
    <property type="match status" value="1"/>
</dbReference>
<dbReference type="Proteomes" id="UP001359559">
    <property type="component" value="Unassembled WGS sequence"/>
</dbReference>
<feature type="domain" description="DUF7780" evidence="1">
    <location>
        <begin position="83"/>
        <end position="371"/>
    </location>
</feature>
<name>A0AAN9ISR1_CLITE</name>
<organism evidence="2 3">
    <name type="scientific">Clitoria ternatea</name>
    <name type="common">Butterfly pea</name>
    <dbReference type="NCBI Taxonomy" id="43366"/>
    <lineage>
        <taxon>Eukaryota</taxon>
        <taxon>Viridiplantae</taxon>
        <taxon>Streptophyta</taxon>
        <taxon>Embryophyta</taxon>
        <taxon>Tracheophyta</taxon>
        <taxon>Spermatophyta</taxon>
        <taxon>Magnoliopsida</taxon>
        <taxon>eudicotyledons</taxon>
        <taxon>Gunneridae</taxon>
        <taxon>Pentapetalae</taxon>
        <taxon>rosids</taxon>
        <taxon>fabids</taxon>
        <taxon>Fabales</taxon>
        <taxon>Fabaceae</taxon>
        <taxon>Papilionoideae</taxon>
        <taxon>50 kb inversion clade</taxon>
        <taxon>NPAAA clade</taxon>
        <taxon>indigoferoid/millettioid clade</taxon>
        <taxon>Phaseoleae</taxon>
        <taxon>Clitoria</taxon>
    </lineage>
</organism>
<dbReference type="InterPro" id="IPR056682">
    <property type="entry name" value="DUF7780"/>
</dbReference>
<dbReference type="AlphaFoldDB" id="A0AAN9ISR1"/>
<evidence type="ECO:0000259" key="1">
    <source>
        <dbReference type="Pfam" id="PF25002"/>
    </source>
</evidence>
<evidence type="ECO:0000313" key="3">
    <source>
        <dbReference type="Proteomes" id="UP001359559"/>
    </source>
</evidence>
<dbReference type="PANTHER" id="PTHR34960:SF1">
    <property type="entry name" value="EMB|CAB68146.1-RELATED"/>
    <property type="match status" value="1"/>
</dbReference>